<evidence type="ECO:0000256" key="1">
    <source>
        <dbReference type="ARBA" id="ARBA00010378"/>
    </source>
</evidence>
<sequence length="539" mass="60108">MSASFFHDQFVDSIDQCRQLYVDKVVECFVASPSRLGMEADEFFAVVQDRFNCLVIKAFVETAESDLVLTPAEADLAKVLVEHLLDRQVKPRHVKENFRELATLAKQTSWGAAVEPMKWFEETAAYFEEVKSALLRIATIASRVDGSVRGETTAQLKMIRMQLDQHLPVVRSHSAESKPVNDASESTDVSDHSAATNSYQISQALIKVLSEQRESKRAAPMDASALESNETSPVQESATVIAQSNASDTDAETVADLTPQQRDELLRLGMAELENLIGIDAIRREVQTLINVCKLQQFRKEHSMPVSTVSLHMVFTGNPGTGKTTVARIVAKLFGAIGVIRRGHLIETDRSGLVAEFQGQTGPKTNAKIDEAIDGVLFVDEAYSLAPENQSDSYGLEAIQTLLKRMEDDRDRLIVILAGYPKPMETLMKSNPGLSSRFSRRCHFPDYDETELAGIFDVLAQKHHYHMTDDFRSTFLKQIRTAVATKDEHFGNGRMVRNLYECAIRNMANRVVESAELTPELLSTFQAEDLSEWIEGESV</sequence>
<dbReference type="GO" id="GO:0016887">
    <property type="term" value="F:ATP hydrolysis activity"/>
    <property type="evidence" value="ECO:0007669"/>
    <property type="project" value="InterPro"/>
</dbReference>
<dbReference type="Pfam" id="PF17866">
    <property type="entry name" value="AAA_lid_6"/>
    <property type="match status" value="1"/>
</dbReference>
<dbReference type="PRINTS" id="PR00819">
    <property type="entry name" value="CBXCFQXSUPER"/>
</dbReference>
<dbReference type="AlphaFoldDB" id="A0A517NYI5"/>
<accession>A0A517NYI5</accession>
<dbReference type="InterPro" id="IPR003593">
    <property type="entry name" value="AAA+_ATPase"/>
</dbReference>
<dbReference type="PANTHER" id="PTHR43392">
    <property type="entry name" value="AAA-TYPE ATPASE FAMILY PROTEIN / ANKYRIN REPEAT FAMILY PROTEIN"/>
    <property type="match status" value="1"/>
</dbReference>
<evidence type="ECO:0000256" key="4">
    <source>
        <dbReference type="SAM" id="MobiDB-lite"/>
    </source>
</evidence>
<reference evidence="6 7" key="1">
    <citation type="submission" date="2019-02" db="EMBL/GenBank/DDBJ databases">
        <title>Deep-cultivation of Planctomycetes and their phenomic and genomic characterization uncovers novel biology.</title>
        <authorList>
            <person name="Wiegand S."/>
            <person name="Jogler M."/>
            <person name="Boedeker C."/>
            <person name="Pinto D."/>
            <person name="Vollmers J."/>
            <person name="Rivas-Marin E."/>
            <person name="Kohn T."/>
            <person name="Peeters S.H."/>
            <person name="Heuer A."/>
            <person name="Rast P."/>
            <person name="Oberbeckmann S."/>
            <person name="Bunk B."/>
            <person name="Jeske O."/>
            <person name="Meyerdierks A."/>
            <person name="Storesund J.E."/>
            <person name="Kallscheuer N."/>
            <person name="Luecker S."/>
            <person name="Lage O.M."/>
            <person name="Pohl T."/>
            <person name="Merkel B.J."/>
            <person name="Hornburger P."/>
            <person name="Mueller R.-W."/>
            <person name="Bruemmer F."/>
            <person name="Labrenz M."/>
            <person name="Spormann A.M."/>
            <person name="Op den Camp H."/>
            <person name="Overmann J."/>
            <person name="Amann R."/>
            <person name="Jetten M.S.M."/>
            <person name="Mascher T."/>
            <person name="Medema M.H."/>
            <person name="Devos D.P."/>
            <person name="Kaster A.-K."/>
            <person name="Ovreas L."/>
            <person name="Rohde M."/>
            <person name="Galperin M.Y."/>
            <person name="Jogler C."/>
        </authorList>
    </citation>
    <scope>NUCLEOTIDE SEQUENCE [LARGE SCALE GENOMIC DNA]</scope>
    <source>
        <strain evidence="6 7">K23_9</strain>
    </source>
</reference>
<dbReference type="SUPFAM" id="SSF52540">
    <property type="entry name" value="P-loop containing nucleoside triphosphate hydrolases"/>
    <property type="match status" value="1"/>
</dbReference>
<dbReference type="SMART" id="SM00382">
    <property type="entry name" value="AAA"/>
    <property type="match status" value="1"/>
</dbReference>
<dbReference type="GO" id="GO:0005524">
    <property type="term" value="F:ATP binding"/>
    <property type="evidence" value="ECO:0007669"/>
    <property type="project" value="UniProtKB-KW"/>
</dbReference>
<feature type="compositionally biased region" description="Polar residues" evidence="4">
    <location>
        <begin position="226"/>
        <end position="235"/>
    </location>
</feature>
<keyword evidence="2" id="KW-0547">Nucleotide-binding</keyword>
<dbReference type="PANTHER" id="PTHR43392:SF2">
    <property type="entry name" value="AAA-TYPE ATPASE FAMILY PROTEIN _ ANKYRIN REPEAT FAMILY PROTEIN"/>
    <property type="match status" value="1"/>
</dbReference>
<feature type="compositionally biased region" description="Polar residues" evidence="4">
    <location>
        <begin position="183"/>
        <end position="194"/>
    </location>
</feature>
<dbReference type="InterPro" id="IPR027417">
    <property type="entry name" value="P-loop_NTPase"/>
</dbReference>
<feature type="domain" description="AAA+ ATPase" evidence="5">
    <location>
        <begin position="309"/>
        <end position="448"/>
    </location>
</feature>
<comment type="similarity">
    <text evidence="1">Belongs to the CbxX/CfxQ family.</text>
</comment>
<evidence type="ECO:0000313" key="7">
    <source>
        <dbReference type="Proteomes" id="UP000319817"/>
    </source>
</evidence>
<dbReference type="Gene3D" id="3.40.50.300">
    <property type="entry name" value="P-loop containing nucleotide triphosphate hydrolases"/>
    <property type="match status" value="1"/>
</dbReference>
<dbReference type="OrthoDB" id="9813147at2"/>
<dbReference type="RefSeq" id="WP_145419899.1">
    <property type="nucleotide sequence ID" value="NZ_CP036526.1"/>
</dbReference>
<feature type="region of interest" description="Disordered" evidence="4">
    <location>
        <begin position="171"/>
        <end position="194"/>
    </location>
</feature>
<dbReference type="InterPro" id="IPR041627">
    <property type="entry name" value="AAA_lid_6"/>
</dbReference>
<keyword evidence="3" id="KW-0067">ATP-binding</keyword>
<dbReference type="InterPro" id="IPR003959">
    <property type="entry name" value="ATPase_AAA_core"/>
</dbReference>
<evidence type="ECO:0000256" key="2">
    <source>
        <dbReference type="ARBA" id="ARBA00022741"/>
    </source>
</evidence>
<name>A0A517NYI5_9BACT</name>
<evidence type="ECO:0000259" key="5">
    <source>
        <dbReference type="SMART" id="SM00382"/>
    </source>
</evidence>
<keyword evidence="7" id="KW-1185">Reference proteome</keyword>
<protein>
    <submittedName>
        <fullName evidence="6">Stage V sporulation protein K</fullName>
    </submittedName>
</protein>
<proteinExistence type="inferred from homology"/>
<dbReference type="Gene3D" id="1.10.8.60">
    <property type="match status" value="1"/>
</dbReference>
<dbReference type="FunFam" id="3.40.50.300:FF:000216">
    <property type="entry name" value="Type VII secretion ATPase EccA"/>
    <property type="match status" value="1"/>
</dbReference>
<dbReference type="Proteomes" id="UP000319817">
    <property type="component" value="Chromosome"/>
</dbReference>
<feature type="region of interest" description="Disordered" evidence="4">
    <location>
        <begin position="216"/>
        <end position="235"/>
    </location>
</feature>
<dbReference type="InterPro" id="IPR000641">
    <property type="entry name" value="CbxX/CfxQ"/>
</dbReference>
<dbReference type="Pfam" id="PF00004">
    <property type="entry name" value="AAA"/>
    <property type="match status" value="1"/>
</dbReference>
<dbReference type="EMBL" id="CP036526">
    <property type="protein sequence ID" value="QDT12186.1"/>
    <property type="molecule type" value="Genomic_DNA"/>
</dbReference>
<dbReference type="InterPro" id="IPR050773">
    <property type="entry name" value="CbxX/CfxQ_RuBisCO_ESX"/>
</dbReference>
<evidence type="ECO:0000313" key="6">
    <source>
        <dbReference type="EMBL" id="QDT12186.1"/>
    </source>
</evidence>
<gene>
    <name evidence="6" type="primary">spoVK_1</name>
    <name evidence="6" type="ORF">K239x_41950</name>
</gene>
<evidence type="ECO:0000256" key="3">
    <source>
        <dbReference type="ARBA" id="ARBA00022840"/>
    </source>
</evidence>
<organism evidence="6 7">
    <name type="scientific">Stieleria marina</name>
    <dbReference type="NCBI Taxonomy" id="1930275"/>
    <lineage>
        <taxon>Bacteria</taxon>
        <taxon>Pseudomonadati</taxon>
        <taxon>Planctomycetota</taxon>
        <taxon>Planctomycetia</taxon>
        <taxon>Pirellulales</taxon>
        <taxon>Pirellulaceae</taxon>
        <taxon>Stieleria</taxon>
    </lineage>
</organism>
<dbReference type="CDD" id="cd00009">
    <property type="entry name" value="AAA"/>
    <property type="match status" value="1"/>
</dbReference>